<sequence>MKEAVITVVYPDADTFDEHVEAVLKMLPDTRCFPGCIEAHAGINRERFEIAVFHLWESNDHLERYLTWRAERGDLDARSATMRREQDFRTFSVP</sequence>
<proteinExistence type="predicted"/>
<dbReference type="SUPFAM" id="SSF54909">
    <property type="entry name" value="Dimeric alpha+beta barrel"/>
    <property type="match status" value="1"/>
</dbReference>
<dbReference type="KEGG" id="lmd:METH_08005"/>
<dbReference type="EMBL" id="CP006773">
    <property type="protein sequence ID" value="AHD00645.1"/>
    <property type="molecule type" value="Genomic_DNA"/>
</dbReference>
<accession>V9VTI9</accession>
<organism evidence="1 2">
    <name type="scientific">Leisingera methylohalidivorans DSM 14336</name>
    <dbReference type="NCBI Taxonomy" id="999552"/>
    <lineage>
        <taxon>Bacteria</taxon>
        <taxon>Pseudomonadati</taxon>
        <taxon>Pseudomonadota</taxon>
        <taxon>Alphaproteobacteria</taxon>
        <taxon>Rhodobacterales</taxon>
        <taxon>Roseobacteraceae</taxon>
        <taxon>Leisingera</taxon>
    </lineage>
</organism>
<reference evidence="1 2" key="1">
    <citation type="submission" date="2013-09" db="EMBL/GenBank/DDBJ databases">
        <authorList>
            <consortium name="DOE Joint Genome Institute"/>
            <person name="Klenk H.-P."/>
            <person name="Huntemann M."/>
            <person name="Han J."/>
            <person name="Chen A."/>
            <person name="Kyrpides N."/>
            <person name="Mavromatis K."/>
            <person name="Markowitz V."/>
            <person name="Palaniappan K."/>
            <person name="Ivanova N."/>
            <person name="Schaumberg A."/>
            <person name="Pati A."/>
            <person name="Liolios K."/>
            <person name="Nordberg H.P."/>
            <person name="Cantor M.N."/>
            <person name="Hua S.X."/>
            <person name="Woyke T."/>
        </authorList>
    </citation>
    <scope>NUCLEOTIDE SEQUENCE [LARGE SCALE GENOMIC DNA]</scope>
    <source>
        <strain evidence="1 2">DSM 14336</strain>
    </source>
</reference>
<dbReference type="AlphaFoldDB" id="V9VTI9"/>
<evidence type="ECO:0000313" key="1">
    <source>
        <dbReference type="EMBL" id="AHD00645.1"/>
    </source>
</evidence>
<name>V9VTI9_9RHOB</name>
<evidence type="ECO:0000313" key="2">
    <source>
        <dbReference type="Proteomes" id="UP000018780"/>
    </source>
</evidence>
<dbReference type="RefSeq" id="WP_024089870.1">
    <property type="nucleotide sequence ID" value="NC_023135.1"/>
</dbReference>
<dbReference type="PATRIC" id="fig|999552.6.peg.1607"/>
<dbReference type="HOGENOM" id="CLU_131496_14_2_5"/>
<keyword evidence="2" id="KW-1185">Reference proteome</keyword>
<protein>
    <submittedName>
        <fullName evidence="1">Uncharacterized protein</fullName>
    </submittedName>
</protein>
<dbReference type="OrthoDB" id="7867302at2"/>
<dbReference type="InterPro" id="IPR011008">
    <property type="entry name" value="Dimeric_a/b-barrel"/>
</dbReference>
<dbReference type="Proteomes" id="UP000018780">
    <property type="component" value="Chromosome"/>
</dbReference>
<dbReference type="STRING" id="999552.METH_08005"/>
<dbReference type="Gene3D" id="3.30.70.100">
    <property type="match status" value="1"/>
</dbReference>
<gene>
    <name evidence="1" type="ORF">METH_08005</name>
</gene>